<evidence type="ECO:0000259" key="1">
    <source>
        <dbReference type="Pfam" id="PF26138"/>
    </source>
</evidence>
<dbReference type="OrthoDB" id="948551at2759"/>
<reference evidence="2 3" key="1">
    <citation type="journal article" date="2020" name="IScience">
        <title>Genome Sequencing of the Endangered Kingdonia uniflora (Circaeasteraceae, Ranunculales) Reveals Potential Mechanisms of Evolutionary Specialization.</title>
        <authorList>
            <person name="Sun Y."/>
            <person name="Deng T."/>
            <person name="Zhang A."/>
            <person name="Moore M.J."/>
            <person name="Landis J.B."/>
            <person name="Lin N."/>
            <person name="Zhang H."/>
            <person name="Zhang X."/>
            <person name="Huang J."/>
            <person name="Zhang X."/>
            <person name="Sun H."/>
            <person name="Wang H."/>
        </authorList>
    </citation>
    <scope>NUCLEOTIDE SEQUENCE [LARGE SCALE GENOMIC DNA]</scope>
    <source>
        <strain evidence="2">TB1705</strain>
        <tissue evidence="2">Leaf</tissue>
    </source>
</reference>
<evidence type="ECO:0000313" key="3">
    <source>
        <dbReference type="Proteomes" id="UP000541444"/>
    </source>
</evidence>
<dbReference type="Proteomes" id="UP000541444">
    <property type="component" value="Unassembled WGS sequence"/>
</dbReference>
<name>A0A7J7NTC4_9MAGN</name>
<dbReference type="AlphaFoldDB" id="A0A7J7NTC4"/>
<protein>
    <recommendedName>
        <fullName evidence="1">DUF8040 domain-containing protein</fullName>
    </recommendedName>
</protein>
<dbReference type="PANTHER" id="PTHR22930:SF265">
    <property type="entry name" value="MYB_SANT-LIKE DOMAIN, HARBINGER TRANSPOSASE-DERIVED NUCLEASE DOMAIN-CONTAINING PROTEIN"/>
    <property type="match status" value="1"/>
</dbReference>
<keyword evidence="3" id="KW-1185">Reference proteome</keyword>
<gene>
    <name evidence="2" type="ORF">GIB67_043033</name>
</gene>
<feature type="domain" description="DUF8040" evidence="1">
    <location>
        <begin position="1"/>
        <end position="77"/>
    </location>
</feature>
<dbReference type="EMBL" id="JACGCM010000593">
    <property type="protein sequence ID" value="KAF6170343.1"/>
    <property type="molecule type" value="Genomic_DNA"/>
</dbReference>
<comment type="caution">
    <text evidence="2">The sequence shown here is derived from an EMBL/GenBank/DDBJ whole genome shotgun (WGS) entry which is preliminary data.</text>
</comment>
<proteinExistence type="predicted"/>
<dbReference type="Pfam" id="PF26138">
    <property type="entry name" value="DUF8040"/>
    <property type="match status" value="1"/>
</dbReference>
<dbReference type="InterPro" id="IPR058353">
    <property type="entry name" value="DUF8040"/>
</dbReference>
<dbReference type="PANTHER" id="PTHR22930">
    <property type="match status" value="1"/>
</dbReference>
<accession>A0A7J7NTC4</accession>
<organism evidence="2 3">
    <name type="scientific">Kingdonia uniflora</name>
    <dbReference type="NCBI Taxonomy" id="39325"/>
    <lineage>
        <taxon>Eukaryota</taxon>
        <taxon>Viridiplantae</taxon>
        <taxon>Streptophyta</taxon>
        <taxon>Embryophyta</taxon>
        <taxon>Tracheophyta</taxon>
        <taxon>Spermatophyta</taxon>
        <taxon>Magnoliopsida</taxon>
        <taxon>Ranunculales</taxon>
        <taxon>Circaeasteraceae</taxon>
        <taxon>Kingdonia</taxon>
    </lineage>
</organism>
<evidence type="ECO:0000313" key="2">
    <source>
        <dbReference type="EMBL" id="KAF6170343.1"/>
    </source>
</evidence>
<dbReference type="InterPro" id="IPR045249">
    <property type="entry name" value="HARBI1-like"/>
</dbReference>
<sequence length="154" mass="17684">MYNIIRMDLASFRSLVAHIKDTGLLRDSKHIDIEEKLTIFLHIIAHNMRNRAVNTIFQYFATTTTKVSHECLDAMMKFSKKMIVPTNFDEPPRPIRHHKKFREKIFRGAVRALDGTLISTSIPVKDQTPYRGSGGGSCWKKNLVVLSLIKMVNI</sequence>